<dbReference type="Pfam" id="PF06445">
    <property type="entry name" value="GyrI-like"/>
    <property type="match status" value="1"/>
</dbReference>
<keyword evidence="3" id="KW-1185">Reference proteome</keyword>
<dbReference type="Proteomes" id="UP001142153">
    <property type="component" value="Unassembled WGS sequence"/>
</dbReference>
<accession>A0ABT4Q0B5</accession>
<evidence type="ECO:0000313" key="3">
    <source>
        <dbReference type="Proteomes" id="UP001142153"/>
    </source>
</evidence>
<feature type="domain" description="AraC effector-binding" evidence="1">
    <location>
        <begin position="1"/>
        <end position="127"/>
    </location>
</feature>
<dbReference type="Gene3D" id="3.20.80.10">
    <property type="entry name" value="Regulatory factor, effector binding domain"/>
    <property type="match status" value="1"/>
</dbReference>
<sequence>MAVVHAPTPRDRACHGDELYSIEQYPPRFFDVFDPATSFVKWAAVAVSDDVGAPPGMDQLLSPAGRYAVFLHRGPAADGPGTYRYIFGDWIPKSGHTVDDRPHLAVMGERYIPDSPDSEEELWIPIRPTNT</sequence>
<dbReference type="InterPro" id="IPR029442">
    <property type="entry name" value="GyrI-like"/>
</dbReference>
<dbReference type="EMBL" id="JAPZPY010000016">
    <property type="protein sequence ID" value="MCZ8382279.1"/>
    <property type="molecule type" value="Genomic_DNA"/>
</dbReference>
<evidence type="ECO:0000259" key="1">
    <source>
        <dbReference type="SMART" id="SM00871"/>
    </source>
</evidence>
<dbReference type="InterPro" id="IPR010499">
    <property type="entry name" value="AraC_E-bd"/>
</dbReference>
<dbReference type="RefSeq" id="WP_269896750.1">
    <property type="nucleotide sequence ID" value="NZ_JAPZPY010000016.1"/>
</dbReference>
<dbReference type="SMART" id="SM00871">
    <property type="entry name" value="AraC_E_bind"/>
    <property type="match status" value="1"/>
</dbReference>
<comment type="caution">
    <text evidence="2">The sequence shown here is derived from an EMBL/GenBank/DDBJ whole genome shotgun (WGS) entry which is preliminary data.</text>
</comment>
<gene>
    <name evidence="2" type="ORF">O6P37_25745</name>
</gene>
<dbReference type="SUPFAM" id="SSF55136">
    <property type="entry name" value="Probable bacterial effector-binding domain"/>
    <property type="match status" value="1"/>
</dbReference>
<organism evidence="2 3">
    <name type="scientific">Mycobacterium hippophais</name>
    <dbReference type="NCBI Taxonomy" id="3016340"/>
    <lineage>
        <taxon>Bacteria</taxon>
        <taxon>Bacillati</taxon>
        <taxon>Actinomycetota</taxon>
        <taxon>Actinomycetes</taxon>
        <taxon>Mycobacteriales</taxon>
        <taxon>Mycobacteriaceae</taxon>
        <taxon>Mycobacterium</taxon>
    </lineage>
</organism>
<proteinExistence type="predicted"/>
<protein>
    <submittedName>
        <fullName evidence="2">GyrI-like domain-containing protein</fullName>
    </submittedName>
</protein>
<dbReference type="InterPro" id="IPR011256">
    <property type="entry name" value="Reg_factor_effector_dom_sf"/>
</dbReference>
<reference evidence="2" key="1">
    <citation type="submission" date="2022-12" db="EMBL/GenBank/DDBJ databases">
        <authorList>
            <person name="Deng Y."/>
            <person name="Zhang Y.-Q."/>
        </authorList>
    </citation>
    <scope>NUCLEOTIDE SEQUENCE</scope>
    <source>
        <strain evidence="2">CPCC 205372</strain>
    </source>
</reference>
<evidence type="ECO:0000313" key="2">
    <source>
        <dbReference type="EMBL" id="MCZ8382279.1"/>
    </source>
</evidence>
<name>A0ABT4Q0B5_9MYCO</name>